<protein>
    <submittedName>
        <fullName evidence="1">Uncharacterized protein</fullName>
    </submittedName>
</protein>
<sequence length="150" mass="16740">MYLDYDFFSSTMYLALLVVPNTAHSRTPPHRPFFGAPRSRPVHLPHAAPRAIPLRRACRPLHHIHQGGHVVHGHCLSASRGHRHTPWHLPPEAIRIDQEGAGNAYRALHGTTKATGWCTYAFGRLSSPTMVIAMISRNERPPLALARSAR</sequence>
<evidence type="ECO:0000313" key="1">
    <source>
        <dbReference type="EMBL" id="KZP30935.1"/>
    </source>
</evidence>
<reference evidence="1 2" key="1">
    <citation type="journal article" date="2016" name="Mol. Biol. Evol.">
        <title>Comparative Genomics of Early-Diverging Mushroom-Forming Fungi Provides Insights into the Origins of Lignocellulose Decay Capabilities.</title>
        <authorList>
            <person name="Nagy L.G."/>
            <person name="Riley R."/>
            <person name="Tritt A."/>
            <person name="Adam C."/>
            <person name="Daum C."/>
            <person name="Floudas D."/>
            <person name="Sun H."/>
            <person name="Yadav J.S."/>
            <person name="Pangilinan J."/>
            <person name="Larsson K.H."/>
            <person name="Matsuura K."/>
            <person name="Barry K."/>
            <person name="Labutti K."/>
            <person name="Kuo R."/>
            <person name="Ohm R.A."/>
            <person name="Bhattacharya S.S."/>
            <person name="Shirouzu T."/>
            <person name="Yoshinaga Y."/>
            <person name="Martin F.M."/>
            <person name="Grigoriev I.V."/>
            <person name="Hibbett D.S."/>
        </authorList>
    </citation>
    <scope>NUCLEOTIDE SEQUENCE [LARGE SCALE GENOMIC DNA]</scope>
    <source>
        <strain evidence="1 2">CBS 109695</strain>
    </source>
</reference>
<keyword evidence="2" id="KW-1185">Reference proteome</keyword>
<accession>A0A166TST2</accession>
<gene>
    <name evidence="1" type="ORF">FIBSPDRAFT_69664</name>
</gene>
<evidence type="ECO:0000313" key="2">
    <source>
        <dbReference type="Proteomes" id="UP000076532"/>
    </source>
</evidence>
<organism evidence="1 2">
    <name type="scientific">Athelia psychrophila</name>
    <dbReference type="NCBI Taxonomy" id="1759441"/>
    <lineage>
        <taxon>Eukaryota</taxon>
        <taxon>Fungi</taxon>
        <taxon>Dikarya</taxon>
        <taxon>Basidiomycota</taxon>
        <taxon>Agaricomycotina</taxon>
        <taxon>Agaricomycetes</taxon>
        <taxon>Agaricomycetidae</taxon>
        <taxon>Atheliales</taxon>
        <taxon>Atheliaceae</taxon>
        <taxon>Athelia</taxon>
    </lineage>
</organism>
<dbReference type="EMBL" id="KV417491">
    <property type="protein sequence ID" value="KZP30935.1"/>
    <property type="molecule type" value="Genomic_DNA"/>
</dbReference>
<proteinExistence type="predicted"/>
<dbReference type="AlphaFoldDB" id="A0A166TST2"/>
<name>A0A166TST2_9AGAM</name>
<dbReference type="Proteomes" id="UP000076532">
    <property type="component" value="Unassembled WGS sequence"/>
</dbReference>